<evidence type="ECO:0000256" key="8">
    <source>
        <dbReference type="ARBA" id="ARBA00023242"/>
    </source>
</evidence>
<evidence type="ECO:0000256" key="5">
    <source>
        <dbReference type="ARBA" id="ARBA00023004"/>
    </source>
</evidence>
<evidence type="ECO:0000313" key="12">
    <source>
        <dbReference type="Proteomes" id="UP000035740"/>
    </source>
</evidence>
<feature type="domain" description="HhH-GPD" evidence="10">
    <location>
        <begin position="345"/>
        <end position="516"/>
    </location>
</feature>
<dbReference type="AlphaFoldDB" id="A0A0J8DX41"/>
<reference evidence="11 12" key="1">
    <citation type="journal article" date="2014" name="Nature">
        <title>The genome of the recently domesticated crop plant sugar beet (Beta vulgaris).</title>
        <authorList>
            <person name="Dohm J.C."/>
            <person name="Minoche A.E."/>
            <person name="Holtgrawe D."/>
            <person name="Capella-Gutierrez S."/>
            <person name="Zakrzewski F."/>
            <person name="Tafer H."/>
            <person name="Rupp O."/>
            <person name="Sorensen T.R."/>
            <person name="Stracke R."/>
            <person name="Reinhardt R."/>
            <person name="Goesmann A."/>
            <person name="Kraft T."/>
            <person name="Schulz B."/>
            <person name="Stadler P.F."/>
            <person name="Schmidt T."/>
            <person name="Gabaldon T."/>
            <person name="Lehrach H."/>
            <person name="Weisshaar B."/>
            <person name="Himmelbauer H."/>
        </authorList>
    </citation>
    <scope>NUCLEOTIDE SEQUENCE [LARGE SCALE GENOMIC DNA]</scope>
    <source>
        <tissue evidence="11">Taproot</tissue>
    </source>
</reference>
<evidence type="ECO:0000256" key="4">
    <source>
        <dbReference type="ARBA" id="ARBA00022723"/>
    </source>
</evidence>
<dbReference type="InterPro" id="IPR023170">
    <property type="entry name" value="HhH_base_excis_C"/>
</dbReference>
<dbReference type="InterPro" id="IPR003651">
    <property type="entry name" value="Endonuclease3_FeS-loop_motif"/>
</dbReference>
<keyword evidence="12" id="KW-1185">Reference proteome</keyword>
<dbReference type="GO" id="GO:0005634">
    <property type="term" value="C:nucleus"/>
    <property type="evidence" value="ECO:0007669"/>
    <property type="project" value="UniProtKB-SubCell"/>
</dbReference>
<dbReference type="CDD" id="cd00056">
    <property type="entry name" value="ENDO3c"/>
    <property type="match status" value="1"/>
</dbReference>
<feature type="region of interest" description="Disordered" evidence="9">
    <location>
        <begin position="85"/>
        <end position="109"/>
    </location>
</feature>
<dbReference type="EMBL" id="KQ090470">
    <property type="protein sequence ID" value="KMS95435.1"/>
    <property type="molecule type" value="Genomic_DNA"/>
</dbReference>
<dbReference type="SUPFAM" id="SSF48150">
    <property type="entry name" value="DNA-glycosylase"/>
    <property type="match status" value="1"/>
</dbReference>
<evidence type="ECO:0000256" key="1">
    <source>
        <dbReference type="ARBA" id="ARBA00001966"/>
    </source>
</evidence>
<dbReference type="InterPro" id="IPR028925">
    <property type="entry name" value="RRM_DME"/>
</dbReference>
<dbReference type="Pfam" id="PF15628">
    <property type="entry name" value="RRM_DME"/>
    <property type="match status" value="1"/>
</dbReference>
<keyword evidence="5" id="KW-0408">Iron</keyword>
<dbReference type="SMART" id="SM00525">
    <property type="entry name" value="FES"/>
    <property type="match status" value="1"/>
</dbReference>
<sequence length="797" mass="91124">MDGQQESLIMCTASTLPCLRDVPRRPRTPILGCKRRLDFNDSIIHKRKSDDKFDLAHNKCLKNVPILGTVENEIQDVPKDKECVDEPSMVGPKTPSPATRKCASSKGGLTTRKIRRSKSKAVIKLTKANLQEVSELAEYSHYYTRAINQQLLNAIKLIECQGASIGSFRGKRVSQKPSKKEGTETCKAWRGLMKTATAESCGTTLEDESQLFHERIRLFLREVGAVQGQRVYFPWKGSVLDSVIGAFLTQRVSDNFSSSAFMSLGVSFPQYRDCEVYSRHHRMLRENRSNVARPCQNRCTKENKLKLGAESWKPFDKKKIETSRKERVLKKGNLHPEWNALRRQYSGNMESKRSIDSIDYVDWHAVRRADVKDISDAIVLRGMNKKLAKRIKEFLDRLMMDHGNLDLEWIRSIPPFQAKEFLLSIYGLGLKSAQCVQLLTLNQPAFPVDVNVARVTVRLGWVPAPPNTSDELQMSVLEEVSQIHDLINQYLWPRLCKVDEKTLYELHYHMITFGKVFCTKQKPNCAECPMRRDCKYYADNDIEDFSKTLLKAQRELLKSRCKRQKDPEQDSEYICLEGGVVAPKTPSKDESIFNIRRQRKVHTEISSLSGRQHKKTRTRTQHFVYELPDWHPVLEMFDNRDPDDSSPYLLVTWESEQHDFDKSGDPLARSTRSSTLGCISGSLTVPGTVMIPCRTALRGKFPLNGTYFQINEVFADQQTSQMPIDVRCKTLQQLPKKTLYCGHDLSNIVKGLSADEVKSLFNEGYICTRGFDRKTSASSPLEKRLHAIGGKKRELKQ</sequence>
<dbReference type="Gramene" id="KMS95435">
    <property type="protein sequence ID" value="KMS95435"/>
    <property type="gene ID" value="BVRB_008300"/>
</dbReference>
<dbReference type="InterPro" id="IPR011257">
    <property type="entry name" value="DNA_glycosylase"/>
</dbReference>
<comment type="similarity">
    <text evidence="3">Belongs to the DNA glycosylase family. DEMETER subfamily.</text>
</comment>
<keyword evidence="6" id="KW-0411">Iron-sulfur</keyword>
<protein>
    <recommendedName>
        <fullName evidence="10">HhH-GPD domain-containing protein</fullName>
    </recommendedName>
</protein>
<evidence type="ECO:0000256" key="2">
    <source>
        <dbReference type="ARBA" id="ARBA00004123"/>
    </source>
</evidence>
<evidence type="ECO:0000256" key="7">
    <source>
        <dbReference type="ARBA" id="ARBA00023125"/>
    </source>
</evidence>
<dbReference type="InterPro" id="IPR044811">
    <property type="entry name" value="DME/ROS1"/>
</dbReference>
<dbReference type="GO" id="GO:0019104">
    <property type="term" value="F:DNA N-glycosylase activity"/>
    <property type="evidence" value="ECO:0007669"/>
    <property type="project" value="InterPro"/>
</dbReference>
<dbReference type="GO" id="GO:0006284">
    <property type="term" value="P:base-excision repair"/>
    <property type="evidence" value="ECO:0007669"/>
    <property type="project" value="InterPro"/>
</dbReference>
<dbReference type="GO" id="GO:0141166">
    <property type="term" value="P:chromosomal 5-methylcytosine DNA demethylation pathway"/>
    <property type="evidence" value="ECO:0007669"/>
    <property type="project" value="InterPro"/>
</dbReference>
<dbReference type="PANTHER" id="PTHR46213">
    <property type="entry name" value="TRANSCRIPTIONAL ACTIVATOR DEMETER"/>
    <property type="match status" value="1"/>
</dbReference>
<keyword evidence="4" id="KW-0479">Metal-binding</keyword>
<accession>A0A0J8DX41</accession>
<evidence type="ECO:0000256" key="3">
    <source>
        <dbReference type="ARBA" id="ARBA00005646"/>
    </source>
</evidence>
<dbReference type="eggNOG" id="ENOG502RZU8">
    <property type="taxonomic scope" value="Eukaryota"/>
</dbReference>
<evidence type="ECO:0000256" key="9">
    <source>
        <dbReference type="SAM" id="MobiDB-lite"/>
    </source>
</evidence>
<gene>
    <name evidence="11" type="ORF">BVRB_008300</name>
</gene>
<organism evidence="11 12">
    <name type="scientific">Beta vulgaris subsp. vulgaris</name>
    <name type="common">Beet</name>
    <dbReference type="NCBI Taxonomy" id="3555"/>
    <lineage>
        <taxon>Eukaryota</taxon>
        <taxon>Viridiplantae</taxon>
        <taxon>Streptophyta</taxon>
        <taxon>Embryophyta</taxon>
        <taxon>Tracheophyta</taxon>
        <taxon>Spermatophyta</taxon>
        <taxon>Magnoliopsida</taxon>
        <taxon>eudicotyledons</taxon>
        <taxon>Gunneridae</taxon>
        <taxon>Pentapetalae</taxon>
        <taxon>Caryophyllales</taxon>
        <taxon>Chenopodiaceae</taxon>
        <taxon>Betoideae</taxon>
        <taxon>Beta</taxon>
    </lineage>
</organism>
<dbReference type="GO" id="GO:0035514">
    <property type="term" value="F:DNA demethylase activity"/>
    <property type="evidence" value="ECO:0007669"/>
    <property type="project" value="InterPro"/>
</dbReference>
<keyword evidence="7" id="KW-0238">DNA-binding</keyword>
<evidence type="ECO:0000259" key="10">
    <source>
        <dbReference type="SMART" id="SM00478"/>
    </source>
</evidence>
<proteinExistence type="inferred from homology"/>
<evidence type="ECO:0000313" key="11">
    <source>
        <dbReference type="EMBL" id="KMS95435.1"/>
    </source>
</evidence>
<dbReference type="GO" id="GO:0003677">
    <property type="term" value="F:DNA binding"/>
    <property type="evidence" value="ECO:0007669"/>
    <property type="project" value="UniProtKB-KW"/>
</dbReference>
<dbReference type="SMART" id="SM00478">
    <property type="entry name" value="ENDO3c"/>
    <property type="match status" value="1"/>
</dbReference>
<keyword evidence="8" id="KW-0539">Nucleus</keyword>
<dbReference type="OrthoDB" id="5607at2759"/>
<dbReference type="InterPro" id="IPR003265">
    <property type="entry name" value="HhH-GPD_domain"/>
</dbReference>
<dbReference type="Proteomes" id="UP000035740">
    <property type="component" value="Unassembled WGS sequence"/>
</dbReference>
<comment type="cofactor">
    <cofactor evidence="1">
        <name>[4Fe-4S] cluster</name>
        <dbReference type="ChEBI" id="CHEBI:49883"/>
    </cofactor>
</comment>
<dbReference type="GO" id="GO:0051539">
    <property type="term" value="F:4 iron, 4 sulfur cluster binding"/>
    <property type="evidence" value="ECO:0007669"/>
    <property type="project" value="InterPro"/>
</dbReference>
<dbReference type="OMA" id="CTKQKPN"/>
<name>A0A0J8DX41_BETVV</name>
<dbReference type="Gene3D" id="1.10.1670.10">
    <property type="entry name" value="Helix-hairpin-Helix base-excision DNA repair enzymes (C-terminal)"/>
    <property type="match status" value="1"/>
</dbReference>
<evidence type="ECO:0000256" key="6">
    <source>
        <dbReference type="ARBA" id="ARBA00023014"/>
    </source>
</evidence>
<dbReference type="GO" id="GO:0046872">
    <property type="term" value="F:metal ion binding"/>
    <property type="evidence" value="ECO:0007669"/>
    <property type="project" value="UniProtKB-KW"/>
</dbReference>
<comment type="subcellular location">
    <subcellularLocation>
        <location evidence="2">Nucleus</location>
    </subcellularLocation>
</comment>